<name>A0A0S2TI37_9GAMM</name>
<dbReference type="Gene3D" id="3.40.1030.10">
    <property type="entry name" value="Nucleoside phosphorylase/phosphoribosyltransferase catalytic domain"/>
    <property type="match status" value="1"/>
</dbReference>
<sequence length="333" mass="37547">MGQPPLETHPFAPFIRTLGRGQKGSRSLSQDEAFEAMGMILEGQVEPEQLGAFLMLIRVKEETPDEVAGFVRAVRWTIQLPENIPAVDLDWSSYAGKRRHLPWFLLSVLLLADQGVKVFMHGLKGRKDNRIYTPQALEFLGLPVSDSLAEAAQRLETHTFAYVNLERISPRLQQIIDLREILGLRSPVHTVSRMLNPFLAPHQMQGIFHPGYLAIHQGAAALLEQAHMAVIKGDGGEIEASPDSSCRVLSVNQQRCNEEEWPPLLATRELKPKSLELELLPQLWRGEIEHKYGTAAVINTLAVTLQMMQKQSRREDALAMATEWWQTRSKDLI</sequence>
<organism evidence="4 5">
    <name type="scientific">Candidatus Tenderia electrophaga</name>
    <dbReference type="NCBI Taxonomy" id="1748243"/>
    <lineage>
        <taxon>Bacteria</taxon>
        <taxon>Pseudomonadati</taxon>
        <taxon>Pseudomonadota</taxon>
        <taxon>Gammaproteobacteria</taxon>
        <taxon>Candidatus Tenderiales</taxon>
        <taxon>Candidatus Tenderiaceae</taxon>
        <taxon>Candidatus Tenderia</taxon>
    </lineage>
</organism>
<dbReference type="KEGG" id="tee:Tel_10015"/>
<dbReference type="Proteomes" id="UP000055136">
    <property type="component" value="Chromosome"/>
</dbReference>
<dbReference type="InterPro" id="IPR036320">
    <property type="entry name" value="Glycosyl_Trfase_fam3_N_dom_sf"/>
</dbReference>
<dbReference type="GO" id="GO:0005829">
    <property type="term" value="C:cytosol"/>
    <property type="evidence" value="ECO:0007669"/>
    <property type="project" value="TreeGrafter"/>
</dbReference>
<dbReference type="GO" id="GO:0000162">
    <property type="term" value="P:L-tryptophan biosynthetic process"/>
    <property type="evidence" value="ECO:0007669"/>
    <property type="project" value="InterPro"/>
</dbReference>
<dbReference type="PANTHER" id="PTHR43285:SF2">
    <property type="entry name" value="ANTHRANILATE PHOSPHORIBOSYLTRANSFERASE"/>
    <property type="match status" value="1"/>
</dbReference>
<accession>A0A0S2TI37</accession>
<dbReference type="Gene3D" id="1.20.970.10">
    <property type="entry name" value="Transferase, Pyrimidine Nucleoside Phosphorylase, Chain C"/>
    <property type="match status" value="1"/>
</dbReference>
<evidence type="ECO:0000259" key="3">
    <source>
        <dbReference type="Pfam" id="PF02885"/>
    </source>
</evidence>
<reference evidence="4" key="1">
    <citation type="submission" date="2015-10" db="EMBL/GenBank/DDBJ databases">
        <title>Description of Candidatus Tenderia electrophaga gen. nov, sp. nov., an Uncultivated Electroautotroph from a Biocathode Enrichment.</title>
        <authorList>
            <person name="Eddie B.J."/>
            <person name="Malanoski A.P."/>
            <person name="Wang Z."/>
            <person name="Hall R.J."/>
            <person name="Oh S.D."/>
            <person name="Heiner C."/>
            <person name="Lin B."/>
            <person name="Strycharz-Glaven S.M."/>
        </authorList>
    </citation>
    <scope>NUCLEOTIDE SEQUENCE [LARGE SCALE GENOMIC DNA]</scope>
    <source>
        <strain evidence="4">NRL1</strain>
    </source>
</reference>
<dbReference type="AlphaFoldDB" id="A0A0S2TI37"/>
<dbReference type="InterPro" id="IPR005940">
    <property type="entry name" value="Anthranilate_Pribosyl_Tfrase"/>
</dbReference>
<gene>
    <name evidence="4" type="ORF">Tel_10015</name>
</gene>
<protein>
    <submittedName>
        <fullName evidence="4">Glycosyl transferase</fullName>
    </submittedName>
</protein>
<dbReference type="STRING" id="1748243.Tel_10015"/>
<evidence type="ECO:0000256" key="2">
    <source>
        <dbReference type="ARBA" id="ARBA00022679"/>
    </source>
</evidence>
<feature type="domain" description="Glycosyl transferase family 3 N-terminal" evidence="3">
    <location>
        <begin position="13"/>
        <end position="75"/>
    </location>
</feature>
<proteinExistence type="predicted"/>
<evidence type="ECO:0000313" key="5">
    <source>
        <dbReference type="Proteomes" id="UP000055136"/>
    </source>
</evidence>
<keyword evidence="5" id="KW-1185">Reference proteome</keyword>
<dbReference type="GO" id="GO:0004048">
    <property type="term" value="F:anthranilate phosphoribosyltransferase activity"/>
    <property type="evidence" value="ECO:0007669"/>
    <property type="project" value="InterPro"/>
</dbReference>
<dbReference type="InterPro" id="IPR017459">
    <property type="entry name" value="Glycosyl_Trfase_fam3_N_dom"/>
</dbReference>
<dbReference type="NCBIfam" id="NF006564">
    <property type="entry name" value="PRK09071.1"/>
    <property type="match status" value="1"/>
</dbReference>
<keyword evidence="2 4" id="KW-0808">Transferase</keyword>
<dbReference type="PANTHER" id="PTHR43285">
    <property type="entry name" value="ANTHRANILATE PHOSPHORIBOSYLTRANSFERASE"/>
    <property type="match status" value="1"/>
</dbReference>
<dbReference type="SUPFAM" id="SSF47648">
    <property type="entry name" value="Nucleoside phosphorylase/phosphoribosyltransferase N-terminal domain"/>
    <property type="match status" value="1"/>
</dbReference>
<dbReference type="EMBL" id="CP013099">
    <property type="protein sequence ID" value="ALP54818.1"/>
    <property type="molecule type" value="Genomic_DNA"/>
</dbReference>
<dbReference type="SUPFAM" id="SSF52418">
    <property type="entry name" value="Nucleoside phosphorylase/phosphoribosyltransferase catalytic domain"/>
    <property type="match status" value="1"/>
</dbReference>
<evidence type="ECO:0000256" key="1">
    <source>
        <dbReference type="ARBA" id="ARBA00022676"/>
    </source>
</evidence>
<keyword evidence="1" id="KW-0328">Glycosyltransferase</keyword>
<dbReference type="Pfam" id="PF02885">
    <property type="entry name" value="Glycos_trans_3N"/>
    <property type="match status" value="1"/>
</dbReference>
<evidence type="ECO:0000313" key="4">
    <source>
        <dbReference type="EMBL" id="ALP54818.1"/>
    </source>
</evidence>
<dbReference type="InterPro" id="IPR035902">
    <property type="entry name" value="Nuc_phospho_transferase"/>
</dbReference>